<organism evidence="1">
    <name type="scientific">marine sediment metagenome</name>
    <dbReference type="NCBI Taxonomy" id="412755"/>
    <lineage>
        <taxon>unclassified sequences</taxon>
        <taxon>metagenomes</taxon>
        <taxon>ecological metagenomes</taxon>
    </lineage>
</organism>
<sequence length="122" mass="14188">MTLGFLKLPYLSPIINVINTEQVAAFQFLIDHEQTFNHTSTGTLNETSEYPMDYIRTELYSSFINATDFTAESKNYLKQTQVISENFTYRREWLEISNITFDLSTGILKKQETSIMNSFSIF</sequence>
<comment type="caution">
    <text evidence="1">The sequence shown here is derived from an EMBL/GenBank/DDBJ whole genome shotgun (WGS) entry which is preliminary data.</text>
</comment>
<evidence type="ECO:0000313" key="1">
    <source>
        <dbReference type="EMBL" id="GAG65772.1"/>
    </source>
</evidence>
<reference evidence="1" key="1">
    <citation type="journal article" date="2014" name="Front. Microbiol.">
        <title>High frequency of phylogenetically diverse reductive dehalogenase-homologous genes in deep subseafloor sedimentary metagenomes.</title>
        <authorList>
            <person name="Kawai M."/>
            <person name="Futagami T."/>
            <person name="Toyoda A."/>
            <person name="Takaki Y."/>
            <person name="Nishi S."/>
            <person name="Hori S."/>
            <person name="Arai W."/>
            <person name="Tsubouchi T."/>
            <person name="Morono Y."/>
            <person name="Uchiyama I."/>
            <person name="Ito T."/>
            <person name="Fujiyama A."/>
            <person name="Inagaki F."/>
            <person name="Takami H."/>
        </authorList>
    </citation>
    <scope>NUCLEOTIDE SEQUENCE</scope>
    <source>
        <strain evidence="1">Expedition CK06-06</strain>
    </source>
</reference>
<protein>
    <submittedName>
        <fullName evidence="1">Uncharacterized protein</fullName>
    </submittedName>
</protein>
<dbReference type="EMBL" id="BART01006560">
    <property type="protein sequence ID" value="GAG65772.1"/>
    <property type="molecule type" value="Genomic_DNA"/>
</dbReference>
<gene>
    <name evidence="1" type="ORF">S01H4_14965</name>
</gene>
<name>X1A6I1_9ZZZZ</name>
<proteinExistence type="predicted"/>
<dbReference type="AlphaFoldDB" id="X1A6I1"/>
<accession>X1A6I1</accession>